<evidence type="ECO:0000259" key="1">
    <source>
        <dbReference type="PROSITE" id="PS50011"/>
    </source>
</evidence>
<dbReference type="Gene3D" id="3.30.200.20">
    <property type="entry name" value="Phosphorylase Kinase, domain 1"/>
    <property type="match status" value="1"/>
</dbReference>
<dbReference type="Gene3D" id="1.10.510.10">
    <property type="entry name" value="Transferase(Phosphotransferase) domain 1"/>
    <property type="match status" value="2"/>
</dbReference>
<dbReference type="InterPro" id="IPR001245">
    <property type="entry name" value="Ser-Thr/Tyr_kinase_cat_dom"/>
</dbReference>
<name>A0A251THN3_HELAN</name>
<evidence type="ECO:0000313" key="3">
    <source>
        <dbReference type="Proteomes" id="UP000215914"/>
    </source>
</evidence>
<dbReference type="GO" id="GO:0005524">
    <property type="term" value="F:ATP binding"/>
    <property type="evidence" value="ECO:0007669"/>
    <property type="project" value="InterPro"/>
</dbReference>
<organism evidence="2 3">
    <name type="scientific">Helianthus annuus</name>
    <name type="common">Common sunflower</name>
    <dbReference type="NCBI Taxonomy" id="4232"/>
    <lineage>
        <taxon>Eukaryota</taxon>
        <taxon>Viridiplantae</taxon>
        <taxon>Streptophyta</taxon>
        <taxon>Embryophyta</taxon>
        <taxon>Tracheophyta</taxon>
        <taxon>Spermatophyta</taxon>
        <taxon>Magnoliopsida</taxon>
        <taxon>eudicotyledons</taxon>
        <taxon>Gunneridae</taxon>
        <taxon>Pentapetalae</taxon>
        <taxon>asterids</taxon>
        <taxon>campanulids</taxon>
        <taxon>Asterales</taxon>
        <taxon>Asteraceae</taxon>
        <taxon>Asteroideae</taxon>
        <taxon>Heliantheae alliance</taxon>
        <taxon>Heliantheae</taxon>
        <taxon>Helianthus</taxon>
    </lineage>
</organism>
<dbReference type="GO" id="GO:0004714">
    <property type="term" value="F:transmembrane receptor protein tyrosine kinase activity"/>
    <property type="evidence" value="ECO:0007669"/>
    <property type="project" value="InterPro"/>
</dbReference>
<sequence>MEGKPRIIHRDIKSENILLDENLNAKVADFGLSKFQPTNQQASTIHTIHLAGTEFYIDPEYQTSFKYKKESDVYSFGVVLFEMLSGRLAYDPIYTGENDKGLAPIARRHYNEGTLKELIDPRMVEEDDEHIVILNRGPNQESLETFSRIAYQCLAETQAKRPTLEAVIKELQTALTLQEETMVLSRFRMSDISKATERFSERFLIGFHEYGKVYKAELDDFENKSSLPFKEKNDGKWQKRRTSVAIKCFSSSVDVKQRFFSEIVMRTSYKHPNIVSLLGFCDEGDELILVYEHASNNSLHNYVKNVDKMGNLTWRQRLHMCLGIAHGLNRLHTKMGSQQRTIHGDIRSANILLGKNLEPKIAYFGISKFHLAYQEESSRQVYWDPEFEKSSLIKKESDIYSFGVTLFEIFCGTLANDPYYTIADPKGLVPYAWSHFNNKSIQKLIDPKLFKKAIDDDILTSNIRGPNLDSVDTFLKIAYQCVKETQAKRPSMETLIKQLEIALDFQVSQYFGSIPFSLLFRF</sequence>
<feature type="domain" description="Protein kinase" evidence="1">
    <location>
        <begin position="1"/>
        <end position="175"/>
    </location>
</feature>
<proteinExistence type="predicted"/>
<feature type="domain" description="Protein kinase" evidence="1">
    <location>
        <begin position="199"/>
        <end position="511"/>
    </location>
</feature>
<dbReference type="PANTHER" id="PTHR27003">
    <property type="entry name" value="OS07G0166700 PROTEIN"/>
    <property type="match status" value="1"/>
</dbReference>
<accession>A0A251THN3</accession>
<dbReference type="Proteomes" id="UP000215914">
    <property type="component" value="Chromosome 11"/>
</dbReference>
<dbReference type="PANTHER" id="PTHR27003:SF471">
    <property type="entry name" value="VASCULAR ENDOTHELIAL GROWTH FACTOR RECEPTOR 2 (VEGFR2)-RELATED"/>
    <property type="match status" value="1"/>
</dbReference>
<gene>
    <name evidence="2" type="ORF">HannXRQ_Chr11g0353831</name>
</gene>
<dbReference type="GO" id="GO:0005886">
    <property type="term" value="C:plasma membrane"/>
    <property type="evidence" value="ECO:0000318"/>
    <property type="project" value="GO_Central"/>
</dbReference>
<dbReference type="InterPro" id="IPR045272">
    <property type="entry name" value="ANXUR1/2-like"/>
</dbReference>
<dbReference type="InParanoid" id="A0A251THN3"/>
<dbReference type="PROSITE" id="PS00108">
    <property type="entry name" value="PROTEIN_KINASE_ST"/>
    <property type="match status" value="1"/>
</dbReference>
<dbReference type="SMART" id="SM00220">
    <property type="entry name" value="S_TKc"/>
    <property type="match status" value="1"/>
</dbReference>
<dbReference type="GO" id="GO:0004672">
    <property type="term" value="F:protein kinase activity"/>
    <property type="evidence" value="ECO:0000318"/>
    <property type="project" value="GO_Central"/>
</dbReference>
<keyword evidence="2" id="KW-0418">Kinase</keyword>
<keyword evidence="2" id="KW-0808">Transferase</keyword>
<dbReference type="Pfam" id="PF07714">
    <property type="entry name" value="PK_Tyr_Ser-Thr"/>
    <property type="match status" value="1"/>
</dbReference>
<dbReference type="Pfam" id="PF00069">
    <property type="entry name" value="Pkinase"/>
    <property type="match status" value="1"/>
</dbReference>
<dbReference type="EMBL" id="CM007900">
    <property type="protein sequence ID" value="OTG09521.1"/>
    <property type="molecule type" value="Genomic_DNA"/>
</dbReference>
<reference evidence="3" key="1">
    <citation type="journal article" date="2017" name="Nature">
        <title>The sunflower genome provides insights into oil metabolism, flowering and Asterid evolution.</title>
        <authorList>
            <person name="Badouin H."/>
            <person name="Gouzy J."/>
            <person name="Grassa C.J."/>
            <person name="Murat F."/>
            <person name="Staton S.E."/>
            <person name="Cottret L."/>
            <person name="Lelandais-Briere C."/>
            <person name="Owens G.L."/>
            <person name="Carrere S."/>
            <person name="Mayjonade B."/>
            <person name="Legrand L."/>
            <person name="Gill N."/>
            <person name="Kane N.C."/>
            <person name="Bowers J.E."/>
            <person name="Hubner S."/>
            <person name="Bellec A."/>
            <person name="Berard A."/>
            <person name="Berges H."/>
            <person name="Blanchet N."/>
            <person name="Boniface M.C."/>
            <person name="Brunel D."/>
            <person name="Catrice O."/>
            <person name="Chaidir N."/>
            <person name="Claudel C."/>
            <person name="Donnadieu C."/>
            <person name="Faraut T."/>
            <person name="Fievet G."/>
            <person name="Helmstetter N."/>
            <person name="King M."/>
            <person name="Knapp S.J."/>
            <person name="Lai Z."/>
            <person name="Le Paslier M.C."/>
            <person name="Lippi Y."/>
            <person name="Lorenzon L."/>
            <person name="Mandel J.R."/>
            <person name="Marage G."/>
            <person name="Marchand G."/>
            <person name="Marquand E."/>
            <person name="Bret-Mestries E."/>
            <person name="Morien E."/>
            <person name="Nambeesan S."/>
            <person name="Nguyen T."/>
            <person name="Pegot-Espagnet P."/>
            <person name="Pouilly N."/>
            <person name="Raftis F."/>
            <person name="Sallet E."/>
            <person name="Schiex T."/>
            <person name="Thomas J."/>
            <person name="Vandecasteele C."/>
            <person name="Vares D."/>
            <person name="Vear F."/>
            <person name="Vautrin S."/>
            <person name="Crespi M."/>
            <person name="Mangin B."/>
            <person name="Burke J.M."/>
            <person name="Salse J."/>
            <person name="Munos S."/>
            <person name="Vincourt P."/>
            <person name="Rieseberg L.H."/>
            <person name="Langlade N.B."/>
        </authorList>
    </citation>
    <scope>NUCLEOTIDE SEQUENCE [LARGE SCALE GENOMIC DNA]</scope>
    <source>
        <strain evidence="3">cv. SF193</strain>
    </source>
</reference>
<evidence type="ECO:0000313" key="2">
    <source>
        <dbReference type="EMBL" id="OTG09521.1"/>
    </source>
</evidence>
<dbReference type="InterPro" id="IPR008271">
    <property type="entry name" value="Ser/Thr_kinase_AS"/>
</dbReference>
<dbReference type="SUPFAM" id="SSF56112">
    <property type="entry name" value="Protein kinase-like (PK-like)"/>
    <property type="match status" value="2"/>
</dbReference>
<protein>
    <submittedName>
        <fullName evidence="2">Putative serine/threonine/dual specificity protein kinase, catalytic domain-containing protein</fullName>
    </submittedName>
</protein>
<dbReference type="InterPro" id="IPR000719">
    <property type="entry name" value="Prot_kinase_dom"/>
</dbReference>
<dbReference type="PROSITE" id="PS50011">
    <property type="entry name" value="PROTEIN_KINASE_DOM"/>
    <property type="match status" value="2"/>
</dbReference>
<dbReference type="InterPro" id="IPR011009">
    <property type="entry name" value="Kinase-like_dom_sf"/>
</dbReference>
<dbReference type="AlphaFoldDB" id="A0A251THN3"/>
<keyword evidence="3" id="KW-1185">Reference proteome</keyword>